<dbReference type="PANTHER" id="PTHR24559">
    <property type="entry name" value="TRANSPOSON TY3-I GAG-POL POLYPROTEIN"/>
    <property type="match status" value="1"/>
</dbReference>
<dbReference type="Pfam" id="PF00078">
    <property type="entry name" value="RVT_1"/>
    <property type="match status" value="1"/>
</dbReference>
<dbReference type="Proteomes" id="UP000507470">
    <property type="component" value="Unassembled WGS sequence"/>
</dbReference>
<dbReference type="Gene3D" id="3.30.70.270">
    <property type="match status" value="1"/>
</dbReference>
<organism evidence="2 3">
    <name type="scientific">Mytilus coruscus</name>
    <name type="common">Sea mussel</name>
    <dbReference type="NCBI Taxonomy" id="42192"/>
    <lineage>
        <taxon>Eukaryota</taxon>
        <taxon>Metazoa</taxon>
        <taxon>Spiralia</taxon>
        <taxon>Lophotrochozoa</taxon>
        <taxon>Mollusca</taxon>
        <taxon>Bivalvia</taxon>
        <taxon>Autobranchia</taxon>
        <taxon>Pteriomorphia</taxon>
        <taxon>Mytilida</taxon>
        <taxon>Mytiloidea</taxon>
        <taxon>Mytilidae</taxon>
        <taxon>Mytilinae</taxon>
        <taxon>Mytilus</taxon>
    </lineage>
</organism>
<dbReference type="InterPro" id="IPR000477">
    <property type="entry name" value="RT_dom"/>
</dbReference>
<dbReference type="SUPFAM" id="SSF56672">
    <property type="entry name" value="DNA/RNA polymerases"/>
    <property type="match status" value="1"/>
</dbReference>
<dbReference type="InterPro" id="IPR053134">
    <property type="entry name" value="RNA-dir_DNA_polymerase"/>
</dbReference>
<protein>
    <recommendedName>
        <fullName evidence="1">Reverse transcriptase domain-containing protein</fullName>
    </recommendedName>
</protein>
<dbReference type="InterPro" id="IPR043502">
    <property type="entry name" value="DNA/RNA_pol_sf"/>
</dbReference>
<dbReference type="PANTHER" id="PTHR24559:SF435">
    <property type="entry name" value="RIBONUCLEASE H"/>
    <property type="match status" value="1"/>
</dbReference>
<dbReference type="OrthoDB" id="6158722at2759"/>
<name>A0A6J8A508_MYTCO</name>
<reference evidence="2 3" key="1">
    <citation type="submission" date="2020-06" db="EMBL/GenBank/DDBJ databases">
        <authorList>
            <person name="Li R."/>
            <person name="Bekaert M."/>
        </authorList>
    </citation>
    <scope>NUCLEOTIDE SEQUENCE [LARGE SCALE GENOMIC DNA]</scope>
    <source>
        <strain evidence="3">wild</strain>
    </source>
</reference>
<dbReference type="Gene3D" id="3.10.10.10">
    <property type="entry name" value="HIV Type 1 Reverse Transcriptase, subunit A, domain 1"/>
    <property type="match status" value="1"/>
</dbReference>
<evidence type="ECO:0000313" key="2">
    <source>
        <dbReference type="EMBL" id="CAC5360802.1"/>
    </source>
</evidence>
<accession>A0A6J8A508</accession>
<feature type="domain" description="Reverse transcriptase" evidence="1">
    <location>
        <begin position="163"/>
        <end position="232"/>
    </location>
</feature>
<gene>
    <name evidence="2" type="ORF">MCOR_3162</name>
</gene>
<dbReference type="AlphaFoldDB" id="A0A6J8A508"/>
<dbReference type="InterPro" id="IPR043128">
    <property type="entry name" value="Rev_trsase/Diguanyl_cyclase"/>
</dbReference>
<proteinExistence type="predicted"/>
<evidence type="ECO:0000259" key="1">
    <source>
        <dbReference type="Pfam" id="PF00078"/>
    </source>
</evidence>
<dbReference type="CDD" id="cd01647">
    <property type="entry name" value="RT_LTR"/>
    <property type="match status" value="1"/>
</dbReference>
<evidence type="ECO:0000313" key="3">
    <source>
        <dbReference type="Proteomes" id="UP000507470"/>
    </source>
</evidence>
<keyword evidence="3" id="KW-1185">Reference proteome</keyword>
<sequence>MNPSADSQIIYPETAIAHVSLVQSGKGLVGRSLAKSGGEVLVRLKNPSADSQIIYPGTAIDQVSTVQEVKMNEQNKYDKTYLRSDLQNLIRRSQQHLNSTEYVVVENLLKENETLFSASDSDLAPRRLQNTLAKEEDEQVDGMLKNGLITPSMSSWSAPVMLVRKKDGTMRFCVDYRKLNAVTVNDAFPLPWIDDSFDHLSGFTWYSTLDLSSEYWQVDFEPKDQPKTAFATIWTTQV</sequence>
<dbReference type="EMBL" id="CACVKT020000572">
    <property type="protein sequence ID" value="CAC5360802.1"/>
    <property type="molecule type" value="Genomic_DNA"/>
</dbReference>